<dbReference type="AlphaFoldDB" id="A0A5J4SCU2"/>
<evidence type="ECO:0000313" key="2">
    <source>
        <dbReference type="EMBL" id="KAA6343979.1"/>
    </source>
</evidence>
<sequence length="253" mass="29107">MKNRYLNLYVLLLIVCLGITGCQSQGKKKEVRIPEILQNHQDFAFFTKLADTIQIIPLFNGKDLTNWYTYTDSLGVNNSLEDAFVVEDSVLHFNGKFNGYIATNNSYKNYYLKVVFHWGDKPQHRENGKGNSGILYHFPIDVSDKLWPNSLQCQIKEETCGDYICIDGSNAESSSNETIEGTQKRIVRTENFENPGKEWNVIEIICTDDKSEHYVNGRLVNQAHNLSNTEGKIALQYEGWEIYYKTIELILLK</sequence>
<evidence type="ECO:0000259" key="1">
    <source>
        <dbReference type="Pfam" id="PF06439"/>
    </source>
</evidence>
<dbReference type="EMBL" id="SNRY01000242">
    <property type="protein sequence ID" value="KAA6343979.1"/>
    <property type="molecule type" value="Genomic_DNA"/>
</dbReference>
<name>A0A5J4SCU2_9ZZZZ</name>
<dbReference type="PROSITE" id="PS51257">
    <property type="entry name" value="PROKAR_LIPOPROTEIN"/>
    <property type="match status" value="1"/>
</dbReference>
<proteinExistence type="predicted"/>
<dbReference type="Pfam" id="PF06439">
    <property type="entry name" value="3keto-disac_hyd"/>
    <property type="match status" value="1"/>
</dbReference>
<dbReference type="GO" id="GO:0016787">
    <property type="term" value="F:hydrolase activity"/>
    <property type="evidence" value="ECO:0007669"/>
    <property type="project" value="InterPro"/>
</dbReference>
<gene>
    <name evidence="2" type="ORF">EZS27_008376</name>
</gene>
<reference evidence="2" key="1">
    <citation type="submission" date="2019-03" db="EMBL/GenBank/DDBJ databases">
        <title>Single cell metagenomics reveals metabolic interactions within the superorganism composed of flagellate Streblomastix strix and complex community of Bacteroidetes bacteria on its surface.</title>
        <authorList>
            <person name="Treitli S.C."/>
            <person name="Kolisko M."/>
            <person name="Husnik F."/>
            <person name="Keeling P."/>
            <person name="Hampl V."/>
        </authorList>
    </citation>
    <scope>NUCLEOTIDE SEQUENCE</scope>
    <source>
        <strain evidence="2">STM</strain>
    </source>
</reference>
<dbReference type="InterPro" id="IPR010496">
    <property type="entry name" value="AL/BT2_dom"/>
</dbReference>
<comment type="caution">
    <text evidence="2">The sequence shown here is derived from an EMBL/GenBank/DDBJ whole genome shotgun (WGS) entry which is preliminary data.</text>
</comment>
<dbReference type="Gene3D" id="2.60.120.560">
    <property type="entry name" value="Exo-inulinase, domain 1"/>
    <property type="match status" value="1"/>
</dbReference>
<feature type="domain" description="3-keto-alpha-glucoside-1,2-lyase/3-keto-2-hydroxy-glucal hydratase" evidence="1">
    <location>
        <begin position="56"/>
        <end position="249"/>
    </location>
</feature>
<accession>A0A5J4SCU2</accession>
<protein>
    <recommendedName>
        <fullName evidence="1">3-keto-alpha-glucoside-1,2-lyase/3-keto-2-hydroxy-glucal hydratase domain-containing protein</fullName>
    </recommendedName>
</protein>
<organism evidence="2">
    <name type="scientific">termite gut metagenome</name>
    <dbReference type="NCBI Taxonomy" id="433724"/>
    <lineage>
        <taxon>unclassified sequences</taxon>
        <taxon>metagenomes</taxon>
        <taxon>organismal metagenomes</taxon>
    </lineage>
</organism>